<feature type="compositionally biased region" description="Basic and acidic residues" evidence="13">
    <location>
        <begin position="71"/>
        <end position="80"/>
    </location>
</feature>
<dbReference type="GO" id="GO:0005524">
    <property type="term" value="F:ATP binding"/>
    <property type="evidence" value="ECO:0007669"/>
    <property type="project" value="UniProtKB-KW"/>
</dbReference>
<dbReference type="PROSITE" id="PS51192">
    <property type="entry name" value="HELICASE_ATP_BIND_1"/>
    <property type="match status" value="1"/>
</dbReference>
<evidence type="ECO:0000259" key="15">
    <source>
        <dbReference type="PROSITE" id="PS51194"/>
    </source>
</evidence>
<keyword evidence="8" id="KW-0347">Helicase</keyword>
<dbReference type="GO" id="GO:0003724">
    <property type="term" value="F:RNA helicase activity"/>
    <property type="evidence" value="ECO:0007669"/>
    <property type="project" value="UniProtKB-EC"/>
</dbReference>
<dbReference type="InterPro" id="IPR014001">
    <property type="entry name" value="Helicase_ATP-bd"/>
</dbReference>
<comment type="similarity">
    <text evidence="2">Belongs to the DEAD box helicase family. DDX5/DBP2 subfamily.</text>
</comment>
<proteinExistence type="inferred from homology"/>
<feature type="domain" description="Helicase ATP-binding" evidence="14">
    <location>
        <begin position="259"/>
        <end position="439"/>
    </location>
</feature>
<evidence type="ECO:0000256" key="11">
    <source>
        <dbReference type="ARBA" id="ARBA00037449"/>
    </source>
</evidence>
<dbReference type="InterPro" id="IPR001650">
    <property type="entry name" value="Helicase_C-like"/>
</dbReference>
<dbReference type="GO" id="GO:0003676">
    <property type="term" value="F:nucleic acid binding"/>
    <property type="evidence" value="ECO:0007669"/>
    <property type="project" value="InterPro"/>
</dbReference>
<evidence type="ECO:0000256" key="10">
    <source>
        <dbReference type="ARBA" id="ARBA00023242"/>
    </source>
</evidence>
<accession>A0A0G4HZ93</accession>
<evidence type="ECO:0000313" key="17">
    <source>
        <dbReference type="EMBL" id="CEM49840.1"/>
    </source>
</evidence>
<dbReference type="AlphaFoldDB" id="A0A0G4HZ93"/>
<feature type="compositionally biased region" description="Basic and acidic residues" evidence="13">
    <location>
        <begin position="712"/>
        <end position="727"/>
    </location>
</feature>
<keyword evidence="7" id="KW-0378">Hydrolase</keyword>
<feature type="compositionally biased region" description="Basic and acidic residues" evidence="13">
    <location>
        <begin position="106"/>
        <end position="115"/>
    </location>
</feature>
<feature type="compositionally biased region" description="Acidic residues" evidence="13">
    <location>
        <begin position="53"/>
        <end position="63"/>
    </location>
</feature>
<protein>
    <recommendedName>
        <fullName evidence="3">RNA helicase</fullName>
        <ecNumber evidence="3">3.6.4.13</ecNumber>
    </recommendedName>
</protein>
<dbReference type="InterPro" id="IPR011545">
    <property type="entry name" value="DEAD/DEAH_box_helicase_dom"/>
</dbReference>
<feature type="short sequence motif" description="Q motif" evidence="12">
    <location>
        <begin position="228"/>
        <end position="256"/>
    </location>
</feature>
<evidence type="ECO:0000256" key="4">
    <source>
        <dbReference type="ARBA" id="ARBA00022517"/>
    </source>
</evidence>
<comment type="subcellular location">
    <subcellularLocation>
        <location evidence="1">Nucleus</location>
        <location evidence="1">Nucleolus</location>
    </subcellularLocation>
</comment>
<dbReference type="GO" id="GO:0016787">
    <property type="term" value="F:hydrolase activity"/>
    <property type="evidence" value="ECO:0007669"/>
    <property type="project" value="UniProtKB-KW"/>
</dbReference>
<evidence type="ECO:0000256" key="9">
    <source>
        <dbReference type="ARBA" id="ARBA00022840"/>
    </source>
</evidence>
<feature type="compositionally biased region" description="Polar residues" evidence="13">
    <location>
        <begin position="35"/>
        <end position="44"/>
    </location>
</feature>
<name>A0A0G4HZ93_9ALVE</name>
<dbReference type="CDD" id="cd18787">
    <property type="entry name" value="SF2_C_DEAD"/>
    <property type="match status" value="1"/>
</dbReference>
<keyword evidence="9" id="KW-0067">ATP-binding</keyword>
<feature type="domain" description="Helicase C-terminal" evidence="15">
    <location>
        <begin position="474"/>
        <end position="641"/>
    </location>
</feature>
<feature type="compositionally biased region" description="Gly residues" evidence="13">
    <location>
        <begin position="690"/>
        <end position="706"/>
    </location>
</feature>
<feature type="region of interest" description="Disordered" evidence="13">
    <location>
        <begin position="873"/>
        <end position="946"/>
    </location>
</feature>
<keyword evidence="4" id="KW-0690">Ribosome biogenesis</keyword>
<dbReference type="InterPro" id="IPR044742">
    <property type="entry name" value="DEAD/DEAH_RhlB"/>
</dbReference>
<organism evidence="17">
    <name type="scientific">Chromera velia CCMP2878</name>
    <dbReference type="NCBI Taxonomy" id="1169474"/>
    <lineage>
        <taxon>Eukaryota</taxon>
        <taxon>Sar</taxon>
        <taxon>Alveolata</taxon>
        <taxon>Colpodellida</taxon>
        <taxon>Chromeraceae</taxon>
        <taxon>Chromera</taxon>
    </lineage>
</organism>
<evidence type="ECO:0000256" key="6">
    <source>
        <dbReference type="ARBA" id="ARBA00022741"/>
    </source>
</evidence>
<dbReference type="Pfam" id="PF00271">
    <property type="entry name" value="Helicase_C"/>
    <property type="match status" value="1"/>
</dbReference>
<dbReference type="PROSITE" id="PS51194">
    <property type="entry name" value="HELICASE_CTER"/>
    <property type="match status" value="1"/>
</dbReference>
<dbReference type="InterPro" id="IPR027417">
    <property type="entry name" value="P-loop_NTPase"/>
</dbReference>
<dbReference type="PROSITE" id="PS00039">
    <property type="entry name" value="DEAD_ATP_HELICASE"/>
    <property type="match status" value="1"/>
</dbReference>
<evidence type="ECO:0000256" key="1">
    <source>
        <dbReference type="ARBA" id="ARBA00004604"/>
    </source>
</evidence>
<keyword evidence="10" id="KW-0539">Nucleus</keyword>
<dbReference type="Pfam" id="PF00270">
    <property type="entry name" value="DEAD"/>
    <property type="match status" value="1"/>
</dbReference>
<dbReference type="PhylomeDB" id="A0A0G4HZ93"/>
<feature type="compositionally biased region" description="Polar residues" evidence="13">
    <location>
        <begin position="128"/>
        <end position="138"/>
    </location>
</feature>
<dbReference type="EC" id="3.6.4.13" evidence="3"/>
<dbReference type="EMBL" id="CDMZ01004464">
    <property type="protein sequence ID" value="CEM49840.1"/>
    <property type="molecule type" value="Genomic_DNA"/>
</dbReference>
<feature type="compositionally biased region" description="Acidic residues" evidence="13">
    <location>
        <begin position="1"/>
        <end position="13"/>
    </location>
</feature>
<evidence type="ECO:0000259" key="16">
    <source>
        <dbReference type="PROSITE" id="PS51195"/>
    </source>
</evidence>
<evidence type="ECO:0000256" key="8">
    <source>
        <dbReference type="ARBA" id="ARBA00022806"/>
    </source>
</evidence>
<evidence type="ECO:0000256" key="7">
    <source>
        <dbReference type="ARBA" id="ARBA00022801"/>
    </source>
</evidence>
<dbReference type="InterPro" id="IPR014014">
    <property type="entry name" value="RNA_helicase_DEAD_Q_motif"/>
</dbReference>
<keyword evidence="5" id="KW-0698">rRNA processing</keyword>
<dbReference type="CDD" id="cd00268">
    <property type="entry name" value="DEADc"/>
    <property type="match status" value="1"/>
</dbReference>
<dbReference type="SMART" id="SM00490">
    <property type="entry name" value="HELICc"/>
    <property type="match status" value="1"/>
</dbReference>
<sequence length="946" mass="99200">MADDDSYFFDDGDDQPKAPGTSLHSRMQDVMARVQSFSASTSTGQQQQATAAPEEDEEEDELEAFMAGINKEVKKQEEKVPQAVKAKTRDEGLDQAVDNEDSFAEFLRKKEERRMQTKGKQFVKASASAETETGTLSASARPLIKDDSGGATGYDDADSDDDGQGRKRSRNVEPLPPFDHGSFAYEPFEKNFYTEHSEITAATLDDIAIIRKDLRLSATGMAVPKPAVSFAHFGLPPEVMSSLRKKSYERPTPIQCQAVPAALSGRDLLCVAETGSGKTAAYLLPLLVHVSRNRKPEAGEGPSALVLCPTRELAVQIGNECKGLGGTSLSVSSTVLAGGFNKTDQFRDLKKGCQVVIANPGRLTDICQMKGMSPHGVLGRVSFVVLDEADRMLQLGFERQVQSILQTIRPDRQTLLFSATIPPSVERLARASIQSPAKTMVRVSVGTEGAVAVNLNVEQRVVVVDTDVNRNLWFLENLHKIVRKGPMLCFVNSQRLAMELQKKINEGDAMSPPGEAGEYQTEGVKRQKKALCIYGDMDQASRLEALTRFKRAAAEGSCPLIVCTDVASRGLDIPSIETVFNFEIAKDLDTHTHRIGRTARAGRTGVAYSIVTKAENRSAALLVQSLEDQAVEPSEALLSLAMTCGAFKTARLAGERFRIKKGKGKHQGPSSAGLGFSHEEQGGASSSSASGGGGSFVRSGGDGGLGLQAAGGKRDGEPETKKSRWDAPKPPQGGGAGVSGKPQGTGSDVEAGSVPQPVGGVASAGGGAGEGVHAPHSLGGFADEIGKKAGGGAQKHAGRVVNPGDELSSSSDEEEGGESYGHVGITMSEWQRKQQQQGVGGMGGAHGLPRAVDAATLQRVALAAQAVGARLGGAALGGTTGAPAGAPVPAPGLGGGPRRRTGWDDQPPASGGGTGEGNISGISNGLNGQSATDVNGAGGKKRSRWD</sequence>
<dbReference type="InterPro" id="IPR000629">
    <property type="entry name" value="RNA-helicase_DEAD-box_CS"/>
</dbReference>
<evidence type="ECO:0000256" key="13">
    <source>
        <dbReference type="SAM" id="MobiDB-lite"/>
    </source>
</evidence>
<keyword evidence="6" id="KW-0547">Nucleotide-binding</keyword>
<feature type="domain" description="DEAD-box RNA helicase Q" evidence="16">
    <location>
        <begin position="228"/>
        <end position="256"/>
    </location>
</feature>
<dbReference type="Gene3D" id="3.40.50.300">
    <property type="entry name" value="P-loop containing nucleotide triphosphate hydrolases"/>
    <property type="match status" value="2"/>
</dbReference>
<feature type="compositionally biased region" description="Low complexity" evidence="13">
    <location>
        <begin position="919"/>
        <end position="928"/>
    </location>
</feature>
<evidence type="ECO:0000256" key="5">
    <source>
        <dbReference type="ARBA" id="ARBA00022552"/>
    </source>
</evidence>
<dbReference type="SUPFAM" id="SSF52540">
    <property type="entry name" value="P-loop containing nucleoside triphosphate hydrolases"/>
    <property type="match status" value="2"/>
</dbReference>
<evidence type="ECO:0000259" key="14">
    <source>
        <dbReference type="PROSITE" id="PS51192"/>
    </source>
</evidence>
<evidence type="ECO:0000256" key="2">
    <source>
        <dbReference type="ARBA" id="ARBA00009334"/>
    </source>
</evidence>
<comment type="function">
    <text evidence="11">ATP-dependent RNA helicase required for 60S ribosomal subunit synthesis. Involved in efficient pre-rRNA processing, predominantly at site A3, which is necessary for the normal formation of 25S and 5.8S rRNAs.</text>
</comment>
<dbReference type="VEuPathDB" id="CryptoDB:Cvel_9638"/>
<dbReference type="PROSITE" id="PS51195">
    <property type="entry name" value="Q_MOTIF"/>
    <property type="match status" value="1"/>
</dbReference>
<dbReference type="PANTHER" id="PTHR47958">
    <property type="entry name" value="ATP-DEPENDENT RNA HELICASE DBP3"/>
    <property type="match status" value="1"/>
</dbReference>
<gene>
    <name evidence="17" type="ORF">Cvel_9638</name>
</gene>
<evidence type="ECO:0000256" key="12">
    <source>
        <dbReference type="PROSITE-ProRule" id="PRU00552"/>
    </source>
</evidence>
<dbReference type="SMART" id="SM00487">
    <property type="entry name" value="DEXDc"/>
    <property type="match status" value="1"/>
</dbReference>
<evidence type="ECO:0000256" key="3">
    <source>
        <dbReference type="ARBA" id="ARBA00012552"/>
    </source>
</evidence>
<feature type="region of interest" description="Disordered" evidence="13">
    <location>
        <begin position="1"/>
        <end position="180"/>
    </location>
</feature>
<feature type="region of interest" description="Disordered" evidence="13">
    <location>
        <begin position="659"/>
        <end position="848"/>
    </location>
</feature>
<reference evidence="17" key="1">
    <citation type="submission" date="2014-11" db="EMBL/GenBank/DDBJ databases">
        <authorList>
            <person name="Otto D Thomas"/>
            <person name="Naeem Raeece"/>
        </authorList>
    </citation>
    <scope>NUCLEOTIDE SEQUENCE</scope>
</reference>